<gene>
    <name evidence="2" type="ORF">SDC9_208881</name>
</gene>
<dbReference type="EMBL" id="VSSQ01137348">
    <property type="protein sequence ID" value="MPN61147.1"/>
    <property type="molecule type" value="Genomic_DNA"/>
</dbReference>
<organism evidence="2">
    <name type="scientific">bioreactor metagenome</name>
    <dbReference type="NCBI Taxonomy" id="1076179"/>
    <lineage>
        <taxon>unclassified sequences</taxon>
        <taxon>metagenomes</taxon>
        <taxon>ecological metagenomes</taxon>
    </lineage>
</organism>
<feature type="compositionally biased region" description="Polar residues" evidence="1">
    <location>
        <begin position="38"/>
        <end position="52"/>
    </location>
</feature>
<comment type="caution">
    <text evidence="2">The sequence shown here is derived from an EMBL/GenBank/DDBJ whole genome shotgun (WGS) entry which is preliminary data.</text>
</comment>
<name>A0A645JCU0_9ZZZZ</name>
<accession>A0A645JCU0</accession>
<sequence length="96" mass="9753">MRQPGANVLETELQYSTLPLLSKALQAGGRKDSPARSPYTSSSIKGTPACSNKATSARLCSTGMQAPSGFCTVGEANTALGLCFARAAAIASGTMP</sequence>
<reference evidence="2" key="1">
    <citation type="submission" date="2019-08" db="EMBL/GenBank/DDBJ databases">
        <authorList>
            <person name="Kucharzyk K."/>
            <person name="Murdoch R.W."/>
            <person name="Higgins S."/>
            <person name="Loffler F."/>
        </authorList>
    </citation>
    <scope>NUCLEOTIDE SEQUENCE</scope>
</reference>
<feature type="region of interest" description="Disordered" evidence="1">
    <location>
        <begin position="26"/>
        <end position="52"/>
    </location>
</feature>
<protein>
    <submittedName>
        <fullName evidence="2">Uncharacterized protein</fullName>
    </submittedName>
</protein>
<proteinExistence type="predicted"/>
<evidence type="ECO:0000256" key="1">
    <source>
        <dbReference type="SAM" id="MobiDB-lite"/>
    </source>
</evidence>
<evidence type="ECO:0000313" key="2">
    <source>
        <dbReference type="EMBL" id="MPN61147.1"/>
    </source>
</evidence>
<dbReference type="AlphaFoldDB" id="A0A645JCU0"/>